<dbReference type="AlphaFoldDB" id="A0A8T2V8D1"/>
<gene>
    <name evidence="1" type="ORF">KP509_02G029900</name>
</gene>
<sequence length="111" mass="12839">MDLTYKIFGYRPLLVDFRFAVNTLHMNIQFAILNVLMKGKFYEVKPVGHGRFPSSNQQLSKSIVPLYFFRLFFSTGTLMRIRISVSNDLMIVTSIINYSSSLLLLPSHRCL</sequence>
<organism evidence="1 2">
    <name type="scientific">Ceratopteris richardii</name>
    <name type="common">Triangle waterfern</name>
    <dbReference type="NCBI Taxonomy" id="49495"/>
    <lineage>
        <taxon>Eukaryota</taxon>
        <taxon>Viridiplantae</taxon>
        <taxon>Streptophyta</taxon>
        <taxon>Embryophyta</taxon>
        <taxon>Tracheophyta</taxon>
        <taxon>Polypodiopsida</taxon>
        <taxon>Polypodiidae</taxon>
        <taxon>Polypodiales</taxon>
        <taxon>Pteridineae</taxon>
        <taxon>Pteridaceae</taxon>
        <taxon>Parkerioideae</taxon>
        <taxon>Ceratopteris</taxon>
    </lineage>
</organism>
<proteinExistence type="predicted"/>
<protein>
    <submittedName>
        <fullName evidence="1">Uncharacterized protein</fullName>
    </submittedName>
</protein>
<dbReference type="Proteomes" id="UP000825935">
    <property type="component" value="Chromosome 2"/>
</dbReference>
<evidence type="ECO:0000313" key="2">
    <source>
        <dbReference type="Proteomes" id="UP000825935"/>
    </source>
</evidence>
<name>A0A8T2V8D1_CERRI</name>
<comment type="caution">
    <text evidence="1">The sequence shown here is derived from an EMBL/GenBank/DDBJ whole genome shotgun (WGS) entry which is preliminary data.</text>
</comment>
<keyword evidence="2" id="KW-1185">Reference proteome</keyword>
<reference evidence="1" key="1">
    <citation type="submission" date="2021-08" db="EMBL/GenBank/DDBJ databases">
        <title>WGS assembly of Ceratopteris richardii.</title>
        <authorList>
            <person name="Marchant D.B."/>
            <person name="Chen G."/>
            <person name="Jenkins J."/>
            <person name="Shu S."/>
            <person name="Leebens-Mack J."/>
            <person name="Grimwood J."/>
            <person name="Schmutz J."/>
            <person name="Soltis P."/>
            <person name="Soltis D."/>
            <person name="Chen Z.-H."/>
        </authorList>
    </citation>
    <scope>NUCLEOTIDE SEQUENCE</scope>
    <source>
        <strain evidence="1">Whitten #5841</strain>
        <tissue evidence="1">Leaf</tissue>
    </source>
</reference>
<accession>A0A8T2V8D1</accession>
<evidence type="ECO:0000313" key="1">
    <source>
        <dbReference type="EMBL" id="KAH7443338.1"/>
    </source>
</evidence>
<dbReference type="EMBL" id="CM035407">
    <property type="protein sequence ID" value="KAH7443338.1"/>
    <property type="molecule type" value="Genomic_DNA"/>
</dbReference>